<dbReference type="RefSeq" id="WP_081130354.1">
    <property type="nucleotide sequence ID" value="NZ_LDOS01000005.1"/>
</dbReference>
<protein>
    <submittedName>
        <fullName evidence="1">Uncharacterized protein</fullName>
    </submittedName>
</protein>
<keyword evidence="2" id="KW-1185">Reference proteome</keyword>
<dbReference type="STRING" id="993689.GCA_002077135_00321"/>
<dbReference type="Proteomes" id="UP000307749">
    <property type="component" value="Unassembled WGS sequence"/>
</dbReference>
<dbReference type="EMBL" id="MWQO01000008">
    <property type="protein sequence ID" value="THD11653.1"/>
    <property type="molecule type" value="Genomic_DNA"/>
</dbReference>
<sequence length="196" mass="21233">MKRYQFELKNDQKHRIATVVMETDSVTVSEKEATSKTLGRPKRIPASLCAGGVEAQFQRSCLELKANGFILVNQEDSDGQEGAKPIVFAVIQEEQAAKELLKQLATSPLRQQNGFSARSTTELGSAHSALMILMAQKGIAKMYDGNLSNNAAMDASAVSAAAKALPPELYEAIVQQGFIEPGVVRSEDSRMTAILF</sequence>
<gene>
    <name evidence="1" type="ORF">B1806_02655</name>
</gene>
<name>A0A4S3KRE6_9GAMM</name>
<reference evidence="1 2" key="1">
    <citation type="submission" date="2017-02" db="EMBL/GenBank/DDBJ databases">
        <title>Whole genome sequencing of Metallibacterium scheffleri DSM 24874 (T).</title>
        <authorList>
            <person name="Kumar S."/>
            <person name="Patil P."/>
            <person name="Patil P.B."/>
        </authorList>
    </citation>
    <scope>NUCLEOTIDE SEQUENCE [LARGE SCALE GENOMIC DNA]</scope>
    <source>
        <strain evidence="1 2">DSM 24874</strain>
    </source>
</reference>
<evidence type="ECO:0000313" key="2">
    <source>
        <dbReference type="Proteomes" id="UP000307749"/>
    </source>
</evidence>
<dbReference type="OrthoDB" id="10020125at2"/>
<dbReference type="AlphaFoldDB" id="A0A4S3KRE6"/>
<organism evidence="1 2">
    <name type="scientific">Metallibacterium scheffleri</name>
    <dbReference type="NCBI Taxonomy" id="993689"/>
    <lineage>
        <taxon>Bacteria</taxon>
        <taxon>Pseudomonadati</taxon>
        <taxon>Pseudomonadota</taxon>
        <taxon>Gammaproteobacteria</taxon>
        <taxon>Lysobacterales</taxon>
        <taxon>Rhodanobacteraceae</taxon>
        <taxon>Metallibacterium</taxon>
    </lineage>
</organism>
<proteinExistence type="predicted"/>
<evidence type="ECO:0000313" key="1">
    <source>
        <dbReference type="EMBL" id="THD11653.1"/>
    </source>
</evidence>
<comment type="caution">
    <text evidence="1">The sequence shown here is derived from an EMBL/GenBank/DDBJ whole genome shotgun (WGS) entry which is preliminary data.</text>
</comment>
<accession>A0A4S3KRE6</accession>